<dbReference type="EMBL" id="CM047897">
    <property type="protein sequence ID" value="KAJ0111234.1"/>
    <property type="molecule type" value="Genomic_DNA"/>
</dbReference>
<dbReference type="Proteomes" id="UP001164250">
    <property type="component" value="Chromosome 1"/>
</dbReference>
<sequence length="135" mass="15171">MAYGFNYSDVDLLDDLFHSSANETLPKHRTGRLFNISLPSNYSGMHLSAFRLRSWTFWTSGANYNSINIPPRVVTTPYAKRIAIVYENLGNWSSSYFGVRNYSMVTPVVGFTVYDASNSKNLGNEELVFHLKGGG</sequence>
<proteinExistence type="predicted"/>
<gene>
    <name evidence="1" type="ORF">Patl1_00544</name>
</gene>
<comment type="caution">
    <text evidence="1">The sequence shown here is derived from an EMBL/GenBank/DDBJ whole genome shotgun (WGS) entry which is preliminary data.</text>
</comment>
<evidence type="ECO:0000313" key="1">
    <source>
        <dbReference type="EMBL" id="KAJ0111234.1"/>
    </source>
</evidence>
<evidence type="ECO:0000313" key="2">
    <source>
        <dbReference type="Proteomes" id="UP001164250"/>
    </source>
</evidence>
<accession>A0ACC1C686</accession>
<protein>
    <submittedName>
        <fullName evidence="1">Uncharacterized protein</fullName>
    </submittedName>
</protein>
<keyword evidence="2" id="KW-1185">Reference proteome</keyword>
<name>A0ACC1C686_9ROSI</name>
<reference evidence="2" key="1">
    <citation type="journal article" date="2023" name="G3 (Bethesda)">
        <title>Genome assembly and association tests identify interacting loci associated with vigor, precocity, and sex in interspecific pistachio rootstocks.</title>
        <authorList>
            <person name="Palmer W."/>
            <person name="Jacygrad E."/>
            <person name="Sagayaradj S."/>
            <person name="Cavanaugh K."/>
            <person name="Han R."/>
            <person name="Bertier L."/>
            <person name="Beede B."/>
            <person name="Kafkas S."/>
            <person name="Golino D."/>
            <person name="Preece J."/>
            <person name="Michelmore R."/>
        </authorList>
    </citation>
    <scope>NUCLEOTIDE SEQUENCE [LARGE SCALE GENOMIC DNA]</scope>
</reference>
<organism evidence="1 2">
    <name type="scientific">Pistacia atlantica</name>
    <dbReference type="NCBI Taxonomy" id="434234"/>
    <lineage>
        <taxon>Eukaryota</taxon>
        <taxon>Viridiplantae</taxon>
        <taxon>Streptophyta</taxon>
        <taxon>Embryophyta</taxon>
        <taxon>Tracheophyta</taxon>
        <taxon>Spermatophyta</taxon>
        <taxon>Magnoliopsida</taxon>
        <taxon>eudicotyledons</taxon>
        <taxon>Gunneridae</taxon>
        <taxon>Pentapetalae</taxon>
        <taxon>rosids</taxon>
        <taxon>malvids</taxon>
        <taxon>Sapindales</taxon>
        <taxon>Anacardiaceae</taxon>
        <taxon>Pistacia</taxon>
    </lineage>
</organism>